<accession>A0AAN9R4A9</accession>
<evidence type="ECO:0000313" key="2">
    <source>
        <dbReference type="Proteomes" id="UP001367508"/>
    </source>
</evidence>
<protein>
    <submittedName>
        <fullName evidence="1">Uncharacterized protein</fullName>
    </submittedName>
</protein>
<name>A0AAN9R4A9_CANGL</name>
<dbReference type="Proteomes" id="UP001367508">
    <property type="component" value="Unassembled WGS sequence"/>
</dbReference>
<reference evidence="1 2" key="1">
    <citation type="submission" date="2024-01" db="EMBL/GenBank/DDBJ databases">
        <title>The genomes of 5 underutilized Papilionoideae crops provide insights into root nodulation and disease resistanc.</title>
        <authorList>
            <person name="Jiang F."/>
        </authorList>
    </citation>
    <scope>NUCLEOTIDE SEQUENCE [LARGE SCALE GENOMIC DNA]</scope>
    <source>
        <strain evidence="1">LVBAO_FW01</strain>
        <tissue evidence="1">Leaves</tissue>
    </source>
</reference>
<proteinExistence type="predicted"/>
<comment type="caution">
    <text evidence="1">The sequence shown here is derived from an EMBL/GenBank/DDBJ whole genome shotgun (WGS) entry which is preliminary data.</text>
</comment>
<organism evidence="1 2">
    <name type="scientific">Canavalia gladiata</name>
    <name type="common">Sword bean</name>
    <name type="synonym">Dolichos gladiatus</name>
    <dbReference type="NCBI Taxonomy" id="3824"/>
    <lineage>
        <taxon>Eukaryota</taxon>
        <taxon>Viridiplantae</taxon>
        <taxon>Streptophyta</taxon>
        <taxon>Embryophyta</taxon>
        <taxon>Tracheophyta</taxon>
        <taxon>Spermatophyta</taxon>
        <taxon>Magnoliopsida</taxon>
        <taxon>eudicotyledons</taxon>
        <taxon>Gunneridae</taxon>
        <taxon>Pentapetalae</taxon>
        <taxon>rosids</taxon>
        <taxon>fabids</taxon>
        <taxon>Fabales</taxon>
        <taxon>Fabaceae</taxon>
        <taxon>Papilionoideae</taxon>
        <taxon>50 kb inversion clade</taxon>
        <taxon>NPAAA clade</taxon>
        <taxon>indigoferoid/millettioid clade</taxon>
        <taxon>Phaseoleae</taxon>
        <taxon>Canavalia</taxon>
    </lineage>
</organism>
<dbReference type="AlphaFoldDB" id="A0AAN9R4A9"/>
<keyword evidence="2" id="KW-1185">Reference proteome</keyword>
<dbReference type="EMBL" id="JAYMYQ010000001">
    <property type="protein sequence ID" value="KAK7361775.1"/>
    <property type="molecule type" value="Genomic_DNA"/>
</dbReference>
<sequence length="113" mass="13047">MALFPSIESRSLLPLVSLESLFLFDHHKLWSKNVFDACNGGTQSTSRTPPQADMTIRRCKQNHSSRSFWFNNYSDKINKHMETSMDLPGGFSEVRYGDAFLVPPKREKMQDNF</sequence>
<evidence type="ECO:0000313" key="1">
    <source>
        <dbReference type="EMBL" id="KAK7361775.1"/>
    </source>
</evidence>
<gene>
    <name evidence="1" type="ORF">VNO77_03858</name>
</gene>